<gene>
    <name evidence="1" type="ORF">SAMN02983006_00537</name>
</gene>
<sequence length="178" mass="20752">MSQVKTYGFGFNPKETNHHFLIEIPTGNAKITVYERFNWDQDEQVSDLNDKDKKVILSKTKWNKVKNVIKKEFNRRLKGEGLSAGDFDSYYVPLERLYGKELMLLLWAIENAEVGVIDLAIKNWLGLSPEERWWLFTMTNASTGHYSDNRGWRIALRYALTENPVDNKLAGSFVQRLF</sequence>
<proteinExistence type="predicted"/>
<dbReference type="EMBL" id="FOTI01000004">
    <property type="protein sequence ID" value="SFL22457.1"/>
    <property type="molecule type" value="Genomic_DNA"/>
</dbReference>
<dbReference type="OrthoDB" id="67865at2"/>
<dbReference type="AlphaFoldDB" id="A0A1I4FZS6"/>
<dbReference type="STRING" id="29563.SAMN02983006_00537"/>
<accession>A0A1I4FZS6</accession>
<protein>
    <recommendedName>
        <fullName evidence="3">DUF3780 domain-containing protein</fullName>
    </recommendedName>
</protein>
<dbReference type="RefSeq" id="WP_089859267.1">
    <property type="nucleotide sequence ID" value="NZ_FOTI01000004.1"/>
</dbReference>
<organism evidence="1 2">
    <name type="scientific">Halanaerobium salsuginis</name>
    <dbReference type="NCBI Taxonomy" id="29563"/>
    <lineage>
        <taxon>Bacteria</taxon>
        <taxon>Bacillati</taxon>
        <taxon>Bacillota</taxon>
        <taxon>Clostridia</taxon>
        <taxon>Halanaerobiales</taxon>
        <taxon>Halanaerobiaceae</taxon>
        <taxon>Halanaerobium</taxon>
    </lineage>
</organism>
<evidence type="ECO:0008006" key="3">
    <source>
        <dbReference type="Google" id="ProtNLM"/>
    </source>
</evidence>
<dbReference type="Proteomes" id="UP000199006">
    <property type="component" value="Unassembled WGS sequence"/>
</dbReference>
<dbReference type="Pfam" id="PF12635">
    <property type="entry name" value="DUF3780"/>
    <property type="match status" value="1"/>
</dbReference>
<reference evidence="1 2" key="1">
    <citation type="submission" date="2016-10" db="EMBL/GenBank/DDBJ databases">
        <authorList>
            <person name="de Groot N.N."/>
        </authorList>
    </citation>
    <scope>NUCLEOTIDE SEQUENCE [LARGE SCALE GENOMIC DNA]</scope>
    <source>
        <strain evidence="1 2">ATCC 51327</strain>
    </source>
</reference>
<dbReference type="InterPro" id="IPR024220">
    <property type="entry name" value="DUF3780"/>
</dbReference>
<evidence type="ECO:0000313" key="2">
    <source>
        <dbReference type="Proteomes" id="UP000199006"/>
    </source>
</evidence>
<name>A0A1I4FZS6_9FIRM</name>
<evidence type="ECO:0000313" key="1">
    <source>
        <dbReference type="EMBL" id="SFL22457.1"/>
    </source>
</evidence>
<keyword evidence="2" id="KW-1185">Reference proteome</keyword>